<dbReference type="CDD" id="cd00082">
    <property type="entry name" value="HisKA"/>
    <property type="match status" value="1"/>
</dbReference>
<dbReference type="InterPro" id="IPR013656">
    <property type="entry name" value="PAS_4"/>
</dbReference>
<dbReference type="GO" id="GO:0009927">
    <property type="term" value="F:histidine phosphotransfer kinase activity"/>
    <property type="evidence" value="ECO:0007669"/>
    <property type="project" value="TreeGrafter"/>
</dbReference>
<dbReference type="PRINTS" id="PR00344">
    <property type="entry name" value="BCTRLSENSOR"/>
</dbReference>
<dbReference type="SMART" id="SM00448">
    <property type="entry name" value="REC"/>
    <property type="match status" value="1"/>
</dbReference>
<dbReference type="PROSITE" id="PS50113">
    <property type="entry name" value="PAC"/>
    <property type="match status" value="2"/>
</dbReference>
<proteinExistence type="predicted"/>
<keyword evidence="3" id="KW-0597">Phosphoprotein</keyword>
<evidence type="ECO:0000256" key="2">
    <source>
        <dbReference type="ARBA" id="ARBA00012438"/>
    </source>
</evidence>
<evidence type="ECO:0000256" key="6">
    <source>
        <dbReference type="SAM" id="MobiDB-lite"/>
    </source>
</evidence>
<dbReference type="Gene3D" id="3.40.50.2300">
    <property type="match status" value="1"/>
</dbReference>
<dbReference type="Gene3D" id="3.30.450.20">
    <property type="entry name" value="PAS domain"/>
    <property type="match status" value="3"/>
</dbReference>
<evidence type="ECO:0000313" key="11">
    <source>
        <dbReference type="EMBL" id="OIR05634.1"/>
    </source>
</evidence>
<evidence type="ECO:0000259" key="10">
    <source>
        <dbReference type="PROSITE" id="PS50113"/>
    </source>
</evidence>
<keyword evidence="5 11" id="KW-0418">Kinase</keyword>
<gene>
    <name evidence="11" type="primary">pdhS_1</name>
    <name evidence="11" type="ORF">GALL_123780</name>
</gene>
<dbReference type="NCBIfam" id="TIGR00229">
    <property type="entry name" value="sensory_box"/>
    <property type="match status" value="2"/>
</dbReference>
<reference evidence="11" key="1">
    <citation type="submission" date="2016-10" db="EMBL/GenBank/DDBJ databases">
        <title>Sequence of Gallionella enrichment culture.</title>
        <authorList>
            <person name="Poehlein A."/>
            <person name="Muehling M."/>
            <person name="Daniel R."/>
        </authorList>
    </citation>
    <scope>NUCLEOTIDE SEQUENCE</scope>
</reference>
<dbReference type="Pfam" id="PF00072">
    <property type="entry name" value="Response_reg"/>
    <property type="match status" value="1"/>
</dbReference>
<dbReference type="InterPro" id="IPR001610">
    <property type="entry name" value="PAC"/>
</dbReference>
<organism evidence="11">
    <name type="scientific">mine drainage metagenome</name>
    <dbReference type="NCBI Taxonomy" id="410659"/>
    <lineage>
        <taxon>unclassified sequences</taxon>
        <taxon>metagenomes</taxon>
        <taxon>ecological metagenomes</taxon>
    </lineage>
</organism>
<evidence type="ECO:0000256" key="4">
    <source>
        <dbReference type="ARBA" id="ARBA00022679"/>
    </source>
</evidence>
<dbReference type="Pfam" id="PF08448">
    <property type="entry name" value="PAS_4"/>
    <property type="match status" value="1"/>
</dbReference>
<dbReference type="PROSITE" id="PS50109">
    <property type="entry name" value="HIS_KIN"/>
    <property type="match status" value="1"/>
</dbReference>
<dbReference type="SMART" id="SM00388">
    <property type="entry name" value="HisKA"/>
    <property type="match status" value="1"/>
</dbReference>
<dbReference type="Pfam" id="PF13426">
    <property type="entry name" value="PAS_9"/>
    <property type="match status" value="2"/>
</dbReference>
<accession>A0A1J5SBN9</accession>
<protein>
    <recommendedName>
        <fullName evidence="2">histidine kinase</fullName>
        <ecNumber evidence="2">2.7.13.3</ecNumber>
    </recommendedName>
</protein>
<feature type="domain" description="PAC" evidence="10">
    <location>
        <begin position="122"/>
        <end position="174"/>
    </location>
</feature>
<keyword evidence="4 11" id="KW-0808">Transferase</keyword>
<feature type="domain" description="PAS" evidence="9">
    <location>
        <begin position="196"/>
        <end position="255"/>
    </location>
</feature>
<dbReference type="InterPro" id="IPR036890">
    <property type="entry name" value="HATPase_C_sf"/>
</dbReference>
<comment type="caution">
    <text evidence="11">The sequence shown here is derived from an EMBL/GenBank/DDBJ whole genome shotgun (WGS) entry which is preliminary data.</text>
</comment>
<dbReference type="PROSITE" id="PS50112">
    <property type="entry name" value="PAS"/>
    <property type="match status" value="3"/>
</dbReference>
<dbReference type="EC" id="2.7.13.3" evidence="2"/>
<dbReference type="SUPFAM" id="SSF47384">
    <property type="entry name" value="Homodimeric domain of signal transducing histidine kinase"/>
    <property type="match status" value="1"/>
</dbReference>
<dbReference type="InterPro" id="IPR035965">
    <property type="entry name" value="PAS-like_dom_sf"/>
</dbReference>
<evidence type="ECO:0000259" key="8">
    <source>
        <dbReference type="PROSITE" id="PS50110"/>
    </source>
</evidence>
<evidence type="ECO:0000259" key="7">
    <source>
        <dbReference type="PROSITE" id="PS50109"/>
    </source>
</evidence>
<dbReference type="InterPro" id="IPR011006">
    <property type="entry name" value="CheY-like_superfamily"/>
</dbReference>
<evidence type="ECO:0000256" key="5">
    <source>
        <dbReference type="ARBA" id="ARBA00022777"/>
    </source>
</evidence>
<dbReference type="FunFam" id="3.30.565.10:FF:000006">
    <property type="entry name" value="Sensor histidine kinase WalK"/>
    <property type="match status" value="1"/>
</dbReference>
<comment type="catalytic activity">
    <reaction evidence="1">
        <text>ATP + protein L-histidine = ADP + protein N-phospho-L-histidine.</text>
        <dbReference type="EC" id="2.7.13.3"/>
    </reaction>
</comment>
<feature type="domain" description="Response regulatory" evidence="8">
    <location>
        <begin position="723"/>
        <end position="840"/>
    </location>
</feature>
<dbReference type="SMART" id="SM00091">
    <property type="entry name" value="PAS"/>
    <property type="match status" value="3"/>
</dbReference>
<dbReference type="Pfam" id="PF00512">
    <property type="entry name" value="HisKA"/>
    <property type="match status" value="1"/>
</dbReference>
<dbReference type="Gene3D" id="1.10.287.130">
    <property type="match status" value="1"/>
</dbReference>
<dbReference type="EMBL" id="MLJW01000049">
    <property type="protein sequence ID" value="OIR05634.1"/>
    <property type="molecule type" value="Genomic_DNA"/>
</dbReference>
<feature type="domain" description="PAC" evidence="10">
    <location>
        <begin position="274"/>
        <end position="326"/>
    </location>
</feature>
<feature type="domain" description="PAS" evidence="9">
    <location>
        <begin position="327"/>
        <end position="381"/>
    </location>
</feature>
<dbReference type="InterPro" id="IPR036097">
    <property type="entry name" value="HisK_dim/P_sf"/>
</dbReference>
<evidence type="ECO:0000256" key="3">
    <source>
        <dbReference type="ARBA" id="ARBA00022553"/>
    </source>
</evidence>
<dbReference type="SUPFAM" id="SSF52172">
    <property type="entry name" value="CheY-like"/>
    <property type="match status" value="1"/>
</dbReference>
<dbReference type="PROSITE" id="PS50110">
    <property type="entry name" value="RESPONSE_REGULATORY"/>
    <property type="match status" value="1"/>
</dbReference>
<feature type="region of interest" description="Disordered" evidence="6">
    <location>
        <begin position="1"/>
        <end position="21"/>
    </location>
</feature>
<feature type="domain" description="Histidine kinase" evidence="7">
    <location>
        <begin position="479"/>
        <end position="697"/>
    </location>
</feature>
<sequence>MVEEIHIPDSRNPSSASAEGMTEIRRQETLLKTGALQNAILNSANFSSIATDEKGVIQIFNIGAERMLGYKAADVLNKITPADISDPREVIARAKALSAELGTTITPGFEALVFKASRGIEDIYELTYIRKDGARLPAIVSVTALRDARDFIIGYLLIGTDNTARKQIEAERQQLLDVQEQTNKKLQQTNLILQISEERLAVTLNSIGDAVITTDAESRVTLLNPLAEKLTGWTKAEALGRPVDEIFQIINQETRLPSPIPVKETLAHGTIQGLANHTIVIARNGSECAIADSCAPIRGRDGHVIGAVLVFRDVTEEYIVQQTLRDNAAMVQTVLNTVADGIITFIAGSGKIETSNPAAEKMFGYSVEELVGRDFNMLIPEIDRNQSNNFRDLQVGDDTQDASPGHEVLGKRKDGSTFAIEIALSEMWLRGQRYFTCILRDITERNEMDKVMQQNNIDLKKAKSAAEKANLAKSDFLSRMSHELRTPLNAILGFSQLLEAGSPSLTVSQAERLHQITKAGWYLLELINEILDLAVIESGKLSLSREPVSLIDVMHECQSMIESQAQKHHIRLEFLPFDHSWFANADRTRVKQVLINLLSNAIKYNNPHGTVVVECSAIDPERIRISIRDSGAGLSSKKMGQLFQPFNRLGQENGTEEGTGMGLVVAKQLVELMGGTIGVESSVGKGSQFWIELIRCMPPNYAARISTPTENAAPAHNELKAGTLLYVEDNPANLMLVEHIVEGLSHVNMLSARDGHHGIALARTRLPEVILMDINLPDISGIEALKILRKDPATKHIPVLALSANAMQHDIERGLEAGFFRYLTKPIKVNEFLNALDDALEFSKTEQASQMKQEEMK</sequence>
<evidence type="ECO:0000259" key="9">
    <source>
        <dbReference type="PROSITE" id="PS50112"/>
    </source>
</evidence>
<dbReference type="InterPro" id="IPR000014">
    <property type="entry name" value="PAS"/>
</dbReference>
<dbReference type="InterPro" id="IPR005467">
    <property type="entry name" value="His_kinase_dom"/>
</dbReference>
<dbReference type="SUPFAM" id="SSF55874">
    <property type="entry name" value="ATPase domain of HSP90 chaperone/DNA topoisomerase II/histidine kinase"/>
    <property type="match status" value="1"/>
</dbReference>
<dbReference type="Gene3D" id="3.30.565.10">
    <property type="entry name" value="Histidine kinase-like ATPase, C-terminal domain"/>
    <property type="match status" value="1"/>
</dbReference>
<dbReference type="GO" id="GO:0005886">
    <property type="term" value="C:plasma membrane"/>
    <property type="evidence" value="ECO:0007669"/>
    <property type="project" value="TreeGrafter"/>
</dbReference>
<dbReference type="SMART" id="SM00387">
    <property type="entry name" value="HATPase_c"/>
    <property type="match status" value="1"/>
</dbReference>
<dbReference type="GO" id="GO:0000155">
    <property type="term" value="F:phosphorelay sensor kinase activity"/>
    <property type="evidence" value="ECO:0007669"/>
    <property type="project" value="InterPro"/>
</dbReference>
<dbReference type="SMART" id="SM00086">
    <property type="entry name" value="PAC"/>
    <property type="match status" value="3"/>
</dbReference>
<dbReference type="InterPro" id="IPR004358">
    <property type="entry name" value="Sig_transdc_His_kin-like_C"/>
</dbReference>
<dbReference type="InterPro" id="IPR000700">
    <property type="entry name" value="PAS-assoc_C"/>
</dbReference>
<dbReference type="SUPFAM" id="SSF55785">
    <property type="entry name" value="PYP-like sensor domain (PAS domain)"/>
    <property type="match status" value="3"/>
</dbReference>
<dbReference type="InterPro" id="IPR003661">
    <property type="entry name" value="HisK_dim/P_dom"/>
</dbReference>
<dbReference type="AlphaFoldDB" id="A0A1J5SBN9"/>
<dbReference type="InterPro" id="IPR001789">
    <property type="entry name" value="Sig_transdc_resp-reg_receiver"/>
</dbReference>
<dbReference type="InterPro" id="IPR003594">
    <property type="entry name" value="HATPase_dom"/>
</dbReference>
<dbReference type="Pfam" id="PF02518">
    <property type="entry name" value="HATPase_c"/>
    <property type="match status" value="1"/>
</dbReference>
<feature type="domain" description="PAS" evidence="9">
    <location>
        <begin position="40"/>
        <end position="89"/>
    </location>
</feature>
<dbReference type="PANTHER" id="PTHR43047:SF72">
    <property type="entry name" value="OSMOSENSING HISTIDINE PROTEIN KINASE SLN1"/>
    <property type="match status" value="1"/>
</dbReference>
<dbReference type="PANTHER" id="PTHR43047">
    <property type="entry name" value="TWO-COMPONENT HISTIDINE PROTEIN KINASE"/>
    <property type="match status" value="1"/>
</dbReference>
<evidence type="ECO:0000256" key="1">
    <source>
        <dbReference type="ARBA" id="ARBA00000085"/>
    </source>
</evidence>
<dbReference type="CDD" id="cd00130">
    <property type="entry name" value="PAS"/>
    <property type="match status" value="3"/>
</dbReference>
<name>A0A1J5SBN9_9ZZZZ</name>